<dbReference type="EMBL" id="JBHUMB010000006">
    <property type="protein sequence ID" value="MFD2742738.1"/>
    <property type="molecule type" value="Genomic_DNA"/>
</dbReference>
<accession>A0ABW5UA98</accession>
<comment type="caution">
    <text evidence="2">The sequence shown here is derived from an EMBL/GenBank/DDBJ whole genome shotgun (WGS) entry which is preliminary data.</text>
</comment>
<organism evidence="2 3">
    <name type="scientific">Sphingobacterium populi</name>
    <dbReference type="NCBI Taxonomy" id="1812824"/>
    <lineage>
        <taxon>Bacteria</taxon>
        <taxon>Pseudomonadati</taxon>
        <taxon>Bacteroidota</taxon>
        <taxon>Sphingobacteriia</taxon>
        <taxon>Sphingobacteriales</taxon>
        <taxon>Sphingobacteriaceae</taxon>
        <taxon>Sphingobacterium</taxon>
    </lineage>
</organism>
<protein>
    <recommendedName>
        <fullName evidence="4">DUF4252 domain-containing protein</fullName>
    </recommendedName>
</protein>
<keyword evidence="3" id="KW-1185">Reference proteome</keyword>
<keyword evidence="1" id="KW-0732">Signal</keyword>
<evidence type="ECO:0000256" key="1">
    <source>
        <dbReference type="SAM" id="SignalP"/>
    </source>
</evidence>
<dbReference type="Proteomes" id="UP001597418">
    <property type="component" value="Unassembled WGS sequence"/>
</dbReference>
<evidence type="ECO:0000313" key="3">
    <source>
        <dbReference type="Proteomes" id="UP001597418"/>
    </source>
</evidence>
<sequence length="175" mass="19636">MKNTLLAICLSVLSLPLFAQMRIKREKKPQDKAMQISTVTDTITSVAATRSNSIQTAQQFIADLANPKLALDIVLSKHVLVQDADDEMYDYLLASLAEIRLNLLSKRVEDIRYVSYNEMPRKEVADIDTEGKDTADMVFLYSGKRQMTALLTQNTKIASFTLVSKGGNRAHFVTY</sequence>
<feature type="signal peptide" evidence="1">
    <location>
        <begin position="1"/>
        <end position="19"/>
    </location>
</feature>
<feature type="chain" id="PRO_5046715906" description="DUF4252 domain-containing protein" evidence="1">
    <location>
        <begin position="20"/>
        <end position="175"/>
    </location>
</feature>
<proteinExistence type="predicted"/>
<evidence type="ECO:0000313" key="2">
    <source>
        <dbReference type="EMBL" id="MFD2742738.1"/>
    </source>
</evidence>
<evidence type="ECO:0008006" key="4">
    <source>
        <dbReference type="Google" id="ProtNLM"/>
    </source>
</evidence>
<reference evidence="3" key="1">
    <citation type="journal article" date="2019" name="Int. J. Syst. Evol. Microbiol.">
        <title>The Global Catalogue of Microorganisms (GCM) 10K type strain sequencing project: providing services to taxonomists for standard genome sequencing and annotation.</title>
        <authorList>
            <consortium name="The Broad Institute Genomics Platform"/>
            <consortium name="The Broad Institute Genome Sequencing Center for Infectious Disease"/>
            <person name="Wu L."/>
            <person name="Ma J."/>
        </authorList>
    </citation>
    <scope>NUCLEOTIDE SEQUENCE [LARGE SCALE GENOMIC DNA]</scope>
    <source>
        <strain evidence="3">KCTC 42247</strain>
    </source>
</reference>
<name>A0ABW5UA98_9SPHI</name>
<dbReference type="RefSeq" id="WP_156472500.1">
    <property type="nucleotide sequence ID" value="NZ_JBHUMB010000006.1"/>
</dbReference>
<gene>
    <name evidence="2" type="ORF">ACFSQ6_04965</name>
</gene>